<sequence length="178" mass="19824">MALEFKGILTTLLSDTMVSYFQLSPAKAHGDRRLHADDILIFESFWNLNSSPSIKRSQSLSAILRPTRIGSESLAILTYAGDAASSTKHTSTTSSFFPSRHPNLVNVLHTYISVQTLTKDSLIDRDLTTTVPRTLLGVALLRLCYGGTFGRLGAEQGQNGWHCNMREDVARKRLEKRR</sequence>
<name>A0A8H7K2C1_BIOOC</name>
<comment type="caution">
    <text evidence="1">The sequence shown here is derived from an EMBL/GenBank/DDBJ whole genome shotgun (WGS) entry which is preliminary data.</text>
</comment>
<dbReference type="EMBL" id="JADCTT010000013">
    <property type="protein sequence ID" value="KAF9744933.1"/>
    <property type="molecule type" value="Genomic_DNA"/>
</dbReference>
<proteinExistence type="predicted"/>
<gene>
    <name evidence="1" type="ORF">IM811_004555</name>
</gene>
<dbReference type="Proteomes" id="UP000616885">
    <property type="component" value="Unassembled WGS sequence"/>
</dbReference>
<evidence type="ECO:0000313" key="2">
    <source>
        <dbReference type="Proteomes" id="UP000616885"/>
    </source>
</evidence>
<dbReference type="AlphaFoldDB" id="A0A8H7K2C1"/>
<organism evidence="1 2">
    <name type="scientific">Bionectria ochroleuca</name>
    <name type="common">Gliocladium roseum</name>
    <dbReference type="NCBI Taxonomy" id="29856"/>
    <lineage>
        <taxon>Eukaryota</taxon>
        <taxon>Fungi</taxon>
        <taxon>Dikarya</taxon>
        <taxon>Ascomycota</taxon>
        <taxon>Pezizomycotina</taxon>
        <taxon>Sordariomycetes</taxon>
        <taxon>Hypocreomycetidae</taxon>
        <taxon>Hypocreales</taxon>
        <taxon>Bionectriaceae</taxon>
        <taxon>Clonostachys</taxon>
    </lineage>
</organism>
<evidence type="ECO:0000313" key="1">
    <source>
        <dbReference type="EMBL" id="KAF9744933.1"/>
    </source>
</evidence>
<protein>
    <submittedName>
        <fullName evidence="1">Uncharacterized protein</fullName>
    </submittedName>
</protein>
<reference evidence="1" key="1">
    <citation type="submission" date="2020-10" db="EMBL/GenBank/DDBJ databases">
        <title>High-Quality Genome Resource of Clonostachys rosea strain S41 by Oxford Nanopore Long-Read Sequencing.</title>
        <authorList>
            <person name="Wang H."/>
        </authorList>
    </citation>
    <scope>NUCLEOTIDE SEQUENCE</scope>
    <source>
        <strain evidence="1">S41</strain>
    </source>
</reference>
<accession>A0A8H7K2C1</accession>